<dbReference type="InterPro" id="IPR010016">
    <property type="entry name" value="PxpB"/>
</dbReference>
<keyword evidence="1" id="KW-0547">Nucleotide-binding</keyword>
<dbReference type="EMBL" id="ABCK01000009">
    <property type="protein sequence ID" value="EDM27515.1"/>
    <property type="molecule type" value="Genomic_DNA"/>
</dbReference>
<protein>
    <recommendedName>
        <fullName evidence="4">Carboxyltransferase domain-containing protein</fullName>
    </recommendedName>
</protein>
<keyword evidence="2" id="KW-0378">Hydrolase</keyword>
<sequence length="213" mass="24300">MSIKREYKCHQLGDSCLIFVFFDSISEDNSQFILSLFRSLQNEKGFLDLVPAYCDIAIHYDPLGNEAQEIRLIVDKHLENLELKQDFLEKTHRLAVVYDGQDLARVADLTKLSTNEIIHRHSQAQYTVAMIGFLPHFPYLIGLDPSLHVPRLETPRERVPEGSVAIGGEQTGVYHEASPGGWNLIGRMNPEHLQLLEPGDKVEFFEVKNEDQL</sequence>
<reference evidence="5 6" key="1">
    <citation type="journal article" date="2010" name="J. Bacteriol.">
        <title>Genome sequence of Lentisphaera araneosa HTCC2155T, the type species of the order Lentisphaerales in the phylum Lentisphaerae.</title>
        <authorList>
            <person name="Thrash J.C."/>
            <person name="Cho J.C."/>
            <person name="Vergin K.L."/>
            <person name="Morris R.M."/>
            <person name="Giovannoni S.J."/>
        </authorList>
    </citation>
    <scope>NUCLEOTIDE SEQUENCE [LARGE SCALE GENOMIC DNA]</scope>
    <source>
        <strain evidence="5 6">HTCC2155</strain>
    </source>
</reference>
<dbReference type="RefSeq" id="WP_007278819.1">
    <property type="nucleotide sequence ID" value="NZ_ABCK01000009.1"/>
</dbReference>
<gene>
    <name evidence="5" type="ORF">LNTAR_05366</name>
</gene>
<dbReference type="Gene3D" id="2.40.100.10">
    <property type="entry name" value="Cyclophilin-like"/>
    <property type="match status" value="1"/>
</dbReference>
<keyword evidence="6" id="KW-1185">Reference proteome</keyword>
<organism evidence="5 6">
    <name type="scientific">Lentisphaera araneosa HTCC2155</name>
    <dbReference type="NCBI Taxonomy" id="313628"/>
    <lineage>
        <taxon>Bacteria</taxon>
        <taxon>Pseudomonadati</taxon>
        <taxon>Lentisphaerota</taxon>
        <taxon>Lentisphaeria</taxon>
        <taxon>Lentisphaerales</taxon>
        <taxon>Lentisphaeraceae</taxon>
        <taxon>Lentisphaera</taxon>
    </lineage>
</organism>
<dbReference type="Gene3D" id="3.30.1360.40">
    <property type="match status" value="1"/>
</dbReference>
<dbReference type="SUPFAM" id="SSF160467">
    <property type="entry name" value="PH0987 N-terminal domain-like"/>
    <property type="match status" value="1"/>
</dbReference>
<feature type="domain" description="Carboxyltransferase" evidence="4">
    <location>
        <begin position="7"/>
        <end position="196"/>
    </location>
</feature>
<name>A6DLR0_9BACT</name>
<evidence type="ECO:0000256" key="1">
    <source>
        <dbReference type="ARBA" id="ARBA00022741"/>
    </source>
</evidence>
<dbReference type="GO" id="GO:0016787">
    <property type="term" value="F:hydrolase activity"/>
    <property type="evidence" value="ECO:0007669"/>
    <property type="project" value="UniProtKB-KW"/>
</dbReference>
<accession>A6DLR0</accession>
<comment type="caution">
    <text evidence="5">The sequence shown here is derived from an EMBL/GenBank/DDBJ whole genome shotgun (WGS) entry which is preliminary data.</text>
</comment>
<dbReference type="InterPro" id="IPR003833">
    <property type="entry name" value="CT_C_D"/>
</dbReference>
<dbReference type="Pfam" id="PF02682">
    <property type="entry name" value="CT_C_D"/>
    <property type="match status" value="1"/>
</dbReference>
<dbReference type="PANTHER" id="PTHR34698">
    <property type="entry name" value="5-OXOPROLINASE SUBUNIT B"/>
    <property type="match status" value="1"/>
</dbReference>
<keyword evidence="3" id="KW-0067">ATP-binding</keyword>
<dbReference type="eggNOG" id="COG2049">
    <property type="taxonomic scope" value="Bacteria"/>
</dbReference>
<dbReference type="InterPro" id="IPR029000">
    <property type="entry name" value="Cyclophilin-like_dom_sf"/>
</dbReference>
<evidence type="ECO:0000313" key="6">
    <source>
        <dbReference type="Proteomes" id="UP000004947"/>
    </source>
</evidence>
<proteinExistence type="predicted"/>
<dbReference type="PANTHER" id="PTHR34698:SF2">
    <property type="entry name" value="5-OXOPROLINASE SUBUNIT B"/>
    <property type="match status" value="1"/>
</dbReference>
<dbReference type="STRING" id="313628.LNTAR_05366"/>
<dbReference type="OrthoDB" id="9778567at2"/>
<dbReference type="SMART" id="SM00796">
    <property type="entry name" value="AHS1"/>
    <property type="match status" value="1"/>
</dbReference>
<evidence type="ECO:0000259" key="4">
    <source>
        <dbReference type="SMART" id="SM00796"/>
    </source>
</evidence>
<dbReference type="Proteomes" id="UP000004947">
    <property type="component" value="Unassembled WGS sequence"/>
</dbReference>
<evidence type="ECO:0000256" key="2">
    <source>
        <dbReference type="ARBA" id="ARBA00022801"/>
    </source>
</evidence>
<dbReference type="GO" id="GO:0005524">
    <property type="term" value="F:ATP binding"/>
    <property type="evidence" value="ECO:0007669"/>
    <property type="project" value="UniProtKB-KW"/>
</dbReference>
<evidence type="ECO:0000313" key="5">
    <source>
        <dbReference type="EMBL" id="EDM27515.1"/>
    </source>
</evidence>
<dbReference type="AlphaFoldDB" id="A6DLR0"/>
<evidence type="ECO:0000256" key="3">
    <source>
        <dbReference type="ARBA" id="ARBA00022840"/>
    </source>
</evidence>
<dbReference type="SUPFAM" id="SSF50891">
    <property type="entry name" value="Cyclophilin-like"/>
    <property type="match status" value="1"/>
</dbReference>